<evidence type="ECO:0000313" key="2">
    <source>
        <dbReference type="EMBL" id="GAG17720.1"/>
    </source>
</evidence>
<dbReference type="EMBL" id="BARS01038006">
    <property type="protein sequence ID" value="GAG17720.1"/>
    <property type="molecule type" value="Genomic_DNA"/>
</dbReference>
<dbReference type="InterPro" id="IPR011576">
    <property type="entry name" value="Pyridox_Oxase_N"/>
</dbReference>
<evidence type="ECO:0000259" key="1">
    <source>
        <dbReference type="Pfam" id="PF01243"/>
    </source>
</evidence>
<accession>X0VHF8</accession>
<gene>
    <name evidence="2" type="ORF">S01H1_58201</name>
</gene>
<proteinExistence type="predicted"/>
<dbReference type="SUPFAM" id="SSF50475">
    <property type="entry name" value="FMN-binding split barrel"/>
    <property type="match status" value="1"/>
</dbReference>
<reference evidence="2" key="1">
    <citation type="journal article" date="2014" name="Front. Microbiol.">
        <title>High frequency of phylogenetically diverse reductive dehalogenase-homologous genes in deep subseafloor sedimentary metagenomes.</title>
        <authorList>
            <person name="Kawai M."/>
            <person name="Futagami T."/>
            <person name="Toyoda A."/>
            <person name="Takaki Y."/>
            <person name="Nishi S."/>
            <person name="Hori S."/>
            <person name="Arai W."/>
            <person name="Tsubouchi T."/>
            <person name="Morono Y."/>
            <person name="Uchiyama I."/>
            <person name="Ito T."/>
            <person name="Fujiyama A."/>
            <person name="Inagaki F."/>
            <person name="Takami H."/>
        </authorList>
    </citation>
    <scope>NUCLEOTIDE SEQUENCE</scope>
    <source>
        <strain evidence="2">Expedition CK06-06</strain>
    </source>
</reference>
<organism evidence="2">
    <name type="scientific">marine sediment metagenome</name>
    <dbReference type="NCBI Taxonomy" id="412755"/>
    <lineage>
        <taxon>unclassified sequences</taxon>
        <taxon>metagenomes</taxon>
        <taxon>ecological metagenomes</taxon>
    </lineage>
</organism>
<dbReference type="Pfam" id="PF01243">
    <property type="entry name" value="PNPOx_N"/>
    <property type="match status" value="1"/>
</dbReference>
<sequence>MKPMATIVSDIAFTPAVKAQQQRMGSRGAYARMEAGRGWSDRITPELKAFIAARDSFYLATASAEGQPYIQHRGGQVGFLKVLDDSTLAFADYSGNRQYISIGNLSENDRASLFLMDYPNKQRIKIWGRAEVVEDDPELLARLVDPAYGARPERAIVFHLEAWDKNCPQHIRPRFTEEEIATVIEGLERRIAELETELERTNP</sequence>
<dbReference type="PANTHER" id="PTHR42815:SF2">
    <property type="entry name" value="FAD-BINDING, PUTATIVE (AFU_ORTHOLOGUE AFUA_6G07600)-RELATED"/>
    <property type="match status" value="1"/>
</dbReference>
<dbReference type="InterPro" id="IPR012349">
    <property type="entry name" value="Split_barrel_FMN-bd"/>
</dbReference>
<protein>
    <recommendedName>
        <fullName evidence="1">Pyridoxamine 5'-phosphate oxidase N-terminal domain-containing protein</fullName>
    </recommendedName>
</protein>
<comment type="caution">
    <text evidence="2">The sequence shown here is derived from an EMBL/GenBank/DDBJ whole genome shotgun (WGS) entry which is preliminary data.</text>
</comment>
<dbReference type="Gene3D" id="2.30.110.10">
    <property type="entry name" value="Electron Transport, Fmn-binding Protein, Chain A"/>
    <property type="match status" value="1"/>
</dbReference>
<dbReference type="AlphaFoldDB" id="X0VHF8"/>
<name>X0VHF8_9ZZZZ</name>
<feature type="domain" description="Pyridoxamine 5'-phosphate oxidase N-terminal" evidence="1">
    <location>
        <begin position="43"/>
        <end position="147"/>
    </location>
</feature>
<dbReference type="PANTHER" id="PTHR42815">
    <property type="entry name" value="FAD-BINDING, PUTATIVE (AFU_ORTHOLOGUE AFUA_6G07600)-RELATED"/>
    <property type="match status" value="1"/>
</dbReference>